<comment type="caution">
    <text evidence="2">The sequence shown here is derived from an EMBL/GenBank/DDBJ whole genome shotgun (WGS) entry which is preliminary data.</text>
</comment>
<proteinExistence type="predicted"/>
<dbReference type="InterPro" id="IPR000415">
    <property type="entry name" value="Nitroreductase-like"/>
</dbReference>
<dbReference type="Proteomes" id="UP001596024">
    <property type="component" value="Unassembled WGS sequence"/>
</dbReference>
<dbReference type="Gene3D" id="3.40.109.10">
    <property type="entry name" value="NADH Oxidase"/>
    <property type="match status" value="1"/>
</dbReference>
<gene>
    <name evidence="2" type="ORF">ACFPB0_05280</name>
</gene>
<dbReference type="NCBIfam" id="NF047509">
    <property type="entry name" value="Rv3131_FMN_oxido"/>
    <property type="match status" value="1"/>
</dbReference>
<reference evidence="3" key="1">
    <citation type="journal article" date="2019" name="Int. J. Syst. Evol. Microbiol.">
        <title>The Global Catalogue of Microorganisms (GCM) 10K type strain sequencing project: providing services to taxonomists for standard genome sequencing and annotation.</title>
        <authorList>
            <consortium name="The Broad Institute Genomics Platform"/>
            <consortium name="The Broad Institute Genome Sequencing Center for Infectious Disease"/>
            <person name="Wu L."/>
            <person name="Ma J."/>
        </authorList>
    </citation>
    <scope>NUCLEOTIDE SEQUENCE [LARGE SCALE GENOMIC DNA]</scope>
    <source>
        <strain evidence="3">CCUG 62981</strain>
    </source>
</reference>
<accession>A0ABV9N8R3</accession>
<protein>
    <submittedName>
        <fullName evidence="2">Acg family FMN-binding oxidoreductase</fullName>
    </submittedName>
</protein>
<sequence>MTSRRQVLRLIGGSAAALAAIGAGGAAFVATREPVAAQRPWSDAARGGFGEPRLDALAWAILAPNPHNRQPWLFELVGDDTIIVHCDLNRRLPQTDPFDRQIVIGFGCMLELLRMAAAEQGHHAHIELFPEGEPPPRLDGRAIAHVRFEAGGQADPLFAHASTRRSNKEVFDASRPVSAQVLSDLAGHAGPLLRTGLIADPAGIAALRALTWRAMQTELTTARAHHESIELMRIGRAEIEANPDGIALSGAAIELMNRAGLVTRASLSDPRSPAFRQTLALYESLTHSAMAHIALVSPGNSRAEQIRAGRDWLRLNLAATASGLGLHPLSQALQEFPEMAAHYDEAHARLAPDGGTVQMLGRVGYGPQTAPTPRWPLETRIVSV</sequence>
<evidence type="ECO:0000313" key="2">
    <source>
        <dbReference type="EMBL" id="MFC4724696.1"/>
    </source>
</evidence>
<dbReference type="SUPFAM" id="SSF55469">
    <property type="entry name" value="FMN-dependent nitroreductase-like"/>
    <property type="match status" value="2"/>
</dbReference>
<evidence type="ECO:0000256" key="1">
    <source>
        <dbReference type="SAM" id="SignalP"/>
    </source>
</evidence>
<dbReference type="PROSITE" id="PS51318">
    <property type="entry name" value="TAT"/>
    <property type="match status" value="1"/>
</dbReference>
<dbReference type="EMBL" id="JBHSGQ010000002">
    <property type="protein sequence ID" value="MFC4724696.1"/>
    <property type="molecule type" value="Genomic_DNA"/>
</dbReference>
<organism evidence="2 3">
    <name type="scientific">Glycocaulis abyssi</name>
    <dbReference type="NCBI Taxonomy" id="1433403"/>
    <lineage>
        <taxon>Bacteria</taxon>
        <taxon>Pseudomonadati</taxon>
        <taxon>Pseudomonadota</taxon>
        <taxon>Alphaproteobacteria</taxon>
        <taxon>Maricaulales</taxon>
        <taxon>Maricaulaceae</taxon>
        <taxon>Glycocaulis</taxon>
    </lineage>
</organism>
<evidence type="ECO:0000313" key="3">
    <source>
        <dbReference type="Proteomes" id="UP001596024"/>
    </source>
</evidence>
<feature type="chain" id="PRO_5047539713" evidence="1">
    <location>
        <begin position="20"/>
        <end position="384"/>
    </location>
</feature>
<dbReference type="InterPro" id="IPR006311">
    <property type="entry name" value="TAT_signal"/>
</dbReference>
<keyword evidence="1" id="KW-0732">Signal</keyword>
<name>A0ABV9N8R3_9PROT</name>
<feature type="signal peptide" evidence="1">
    <location>
        <begin position="1"/>
        <end position="19"/>
    </location>
</feature>
<dbReference type="RefSeq" id="WP_371393854.1">
    <property type="nucleotide sequence ID" value="NZ_CP163421.1"/>
</dbReference>
<keyword evidence="3" id="KW-1185">Reference proteome</keyword>